<name>A0A813LK99_POLGL</name>
<feature type="transmembrane region" description="Helical" evidence="8">
    <location>
        <begin position="67"/>
        <end position="91"/>
    </location>
</feature>
<dbReference type="Gene3D" id="3.80.10.10">
    <property type="entry name" value="Ribonuclease Inhibitor"/>
    <property type="match status" value="1"/>
</dbReference>
<dbReference type="Pfam" id="PF13516">
    <property type="entry name" value="LRR_6"/>
    <property type="match status" value="1"/>
</dbReference>
<feature type="transmembrane region" description="Helical" evidence="8">
    <location>
        <begin position="107"/>
        <end position="128"/>
    </location>
</feature>
<feature type="transmembrane region" description="Helical" evidence="8">
    <location>
        <begin position="194"/>
        <end position="217"/>
    </location>
</feature>
<keyword evidence="3" id="KW-0433">Leucine-rich repeat</keyword>
<evidence type="ECO:0000313" key="10">
    <source>
        <dbReference type="EMBL" id="CAE8731713.1"/>
    </source>
</evidence>
<evidence type="ECO:0000256" key="1">
    <source>
        <dbReference type="ARBA" id="ARBA00004370"/>
    </source>
</evidence>
<dbReference type="GO" id="GO:0005829">
    <property type="term" value="C:cytosol"/>
    <property type="evidence" value="ECO:0007669"/>
    <property type="project" value="TreeGrafter"/>
</dbReference>
<protein>
    <recommendedName>
        <fullName evidence="9">G-protein coupled receptors family 1 profile domain-containing protein</fullName>
    </recommendedName>
</protein>
<dbReference type="InterPro" id="IPR017452">
    <property type="entry name" value="GPCR_Rhodpsn_7TM"/>
</dbReference>
<dbReference type="GO" id="GO:0005634">
    <property type="term" value="C:nucleus"/>
    <property type="evidence" value="ECO:0007669"/>
    <property type="project" value="TreeGrafter"/>
</dbReference>
<dbReference type="GO" id="GO:0031267">
    <property type="term" value="F:small GTPase binding"/>
    <property type="evidence" value="ECO:0007669"/>
    <property type="project" value="TreeGrafter"/>
</dbReference>
<accession>A0A813LK99</accession>
<keyword evidence="7 8" id="KW-0472">Membrane</keyword>
<evidence type="ECO:0000313" key="11">
    <source>
        <dbReference type="Proteomes" id="UP000626109"/>
    </source>
</evidence>
<feature type="transmembrane region" description="Helical" evidence="8">
    <location>
        <begin position="238"/>
        <end position="260"/>
    </location>
</feature>
<dbReference type="Gene3D" id="1.20.1070.10">
    <property type="entry name" value="Rhodopsin 7-helix transmembrane proteins"/>
    <property type="match status" value="1"/>
</dbReference>
<evidence type="ECO:0000256" key="3">
    <source>
        <dbReference type="ARBA" id="ARBA00022614"/>
    </source>
</evidence>
<evidence type="ECO:0000256" key="5">
    <source>
        <dbReference type="ARBA" id="ARBA00022737"/>
    </source>
</evidence>
<dbReference type="Proteomes" id="UP000626109">
    <property type="component" value="Unassembled WGS sequence"/>
</dbReference>
<evidence type="ECO:0000256" key="8">
    <source>
        <dbReference type="SAM" id="Phobius"/>
    </source>
</evidence>
<dbReference type="SUPFAM" id="SSF81321">
    <property type="entry name" value="Family A G protein-coupled receptor-like"/>
    <property type="match status" value="1"/>
</dbReference>
<dbReference type="InterPro" id="IPR001611">
    <property type="entry name" value="Leu-rich_rpt"/>
</dbReference>
<feature type="transmembrane region" description="Helical" evidence="8">
    <location>
        <begin position="148"/>
        <end position="168"/>
    </location>
</feature>
<dbReference type="Pfam" id="PF00001">
    <property type="entry name" value="7tm_1"/>
    <property type="match status" value="1"/>
</dbReference>
<dbReference type="PROSITE" id="PS50262">
    <property type="entry name" value="G_PROTEIN_RECEP_F1_2"/>
    <property type="match status" value="1"/>
</dbReference>
<dbReference type="InterPro" id="IPR027038">
    <property type="entry name" value="RanGap"/>
</dbReference>
<evidence type="ECO:0000256" key="6">
    <source>
        <dbReference type="ARBA" id="ARBA00022989"/>
    </source>
</evidence>
<evidence type="ECO:0000259" key="9">
    <source>
        <dbReference type="PROSITE" id="PS50262"/>
    </source>
</evidence>
<dbReference type="InterPro" id="IPR000276">
    <property type="entry name" value="GPCR_Rhodpsn"/>
</dbReference>
<dbReference type="GO" id="GO:0048471">
    <property type="term" value="C:perinuclear region of cytoplasm"/>
    <property type="evidence" value="ECO:0007669"/>
    <property type="project" value="TreeGrafter"/>
</dbReference>
<dbReference type="EMBL" id="CAJNNW010036050">
    <property type="protein sequence ID" value="CAE8731713.1"/>
    <property type="molecule type" value="Genomic_DNA"/>
</dbReference>
<keyword evidence="6 8" id="KW-1133">Transmembrane helix</keyword>
<sequence>MPYDTLPHDTALVDRWSKMRTRPENSAMMIFWGIWFLASAVSGLANLFIITLIRAKPHLWKKPFNKYVVGLAFPNCVFASGCVVSCGLHFMHGTWYGGTVHCNIQNVYIMFSFTASIWMNVVVARQIYRLADCAARQQEYAPPTSRDVMKHVLGVYTFAMVMAVLPITPWPGPKANASGGLACVPLEADEQSAIVMWTLYIPSLLVVPVLLVAWYFFGAYRLLLRHQDMKDARAVFFVFARLFFVLLFMWLPSGLFIWGIAGMVPITLTAWAGGTVCHFQGIVSFFLYIHKDDIRSELCSMFCSPGRRAKGGKFALQSRGAQSTSSSVEDGLPSELVASLRVQAVGEMRATERTPMTVVSYRDFVAHGSVPRSSDRLQRLLGEGDITVFVSHRWWGDAASARDWNAHVDNDKGYKFQILCRGLRKLAEKHGLDLDKLVIWMDFACIEQDIPELLLAGVESLLSYASRSQFILIPVFPKPAAVQAFQDAEHPMDLLDYGERGWCRLEAYVFLCLGEITGQAVSCCGYGLLFQCKDSNVFSEELKALGTKQGCFGFKSSYEQLKPLMSGSAAFKREQLPSSGKFSVESDRVVILATEARIQNVYCRHAILSATAEYLNLKDHMTRSQFALDAKQLTCAQMPLLITQLQRIQMPLQDTQFKRTQSFSYLRKLSLQSNQLRLSGLYQLLKHFVCQPEGSELQELNLKDNQLGEGVMPRKLVEVAALLRSPSCARLRVLKLSGNQLASSAAVLVKAGWQLDVLDLASNNLGNEGAKGITEVLKGQVDDPSSLTRGSQSQWQRLDLGSNGISDATAEELLTAAMQASVTVGMSGNMLSAKVFGKAAILDANAIF</sequence>
<dbReference type="PANTHER" id="PTHR24113">
    <property type="entry name" value="RAN GTPASE-ACTIVATING PROTEIN 1"/>
    <property type="match status" value="1"/>
</dbReference>
<comment type="subcellular location">
    <subcellularLocation>
        <location evidence="1">Membrane</location>
    </subcellularLocation>
</comment>
<organism evidence="10 11">
    <name type="scientific">Polarella glacialis</name>
    <name type="common">Dinoflagellate</name>
    <dbReference type="NCBI Taxonomy" id="89957"/>
    <lineage>
        <taxon>Eukaryota</taxon>
        <taxon>Sar</taxon>
        <taxon>Alveolata</taxon>
        <taxon>Dinophyceae</taxon>
        <taxon>Suessiales</taxon>
        <taxon>Suessiaceae</taxon>
        <taxon>Polarella</taxon>
    </lineage>
</organism>
<keyword evidence="4 8" id="KW-0812">Transmembrane</keyword>
<comment type="caution">
    <text evidence="10">The sequence shown here is derived from an EMBL/GenBank/DDBJ whole genome shotgun (WGS) entry which is preliminary data.</text>
</comment>
<evidence type="ECO:0000256" key="4">
    <source>
        <dbReference type="ARBA" id="ARBA00022692"/>
    </source>
</evidence>
<gene>
    <name evidence="10" type="ORF">PGLA2088_LOCUS46122</name>
</gene>
<dbReference type="GO" id="GO:0006913">
    <property type="term" value="P:nucleocytoplasmic transport"/>
    <property type="evidence" value="ECO:0007669"/>
    <property type="project" value="TreeGrafter"/>
</dbReference>
<dbReference type="GO" id="GO:0005096">
    <property type="term" value="F:GTPase activator activity"/>
    <property type="evidence" value="ECO:0007669"/>
    <property type="project" value="UniProtKB-KW"/>
</dbReference>
<dbReference type="InterPro" id="IPR032675">
    <property type="entry name" value="LRR_dom_sf"/>
</dbReference>
<evidence type="ECO:0000256" key="7">
    <source>
        <dbReference type="ARBA" id="ARBA00023136"/>
    </source>
</evidence>
<feature type="transmembrane region" description="Helical" evidence="8">
    <location>
        <begin position="29"/>
        <end position="55"/>
    </location>
</feature>
<evidence type="ECO:0000256" key="2">
    <source>
        <dbReference type="ARBA" id="ARBA00022468"/>
    </source>
</evidence>
<dbReference type="GO" id="GO:0016020">
    <property type="term" value="C:membrane"/>
    <property type="evidence" value="ECO:0007669"/>
    <property type="project" value="UniProtKB-SubCell"/>
</dbReference>
<keyword evidence="5" id="KW-0677">Repeat</keyword>
<dbReference type="SMART" id="SM00368">
    <property type="entry name" value="LRR_RI"/>
    <property type="match status" value="4"/>
</dbReference>
<proteinExistence type="predicted"/>
<dbReference type="GO" id="GO:0004930">
    <property type="term" value="F:G protein-coupled receptor activity"/>
    <property type="evidence" value="ECO:0007669"/>
    <property type="project" value="InterPro"/>
</dbReference>
<reference evidence="10" key="1">
    <citation type="submission" date="2021-02" db="EMBL/GenBank/DDBJ databases">
        <authorList>
            <person name="Dougan E. K."/>
            <person name="Rhodes N."/>
            <person name="Thang M."/>
            <person name="Chan C."/>
        </authorList>
    </citation>
    <scope>NUCLEOTIDE SEQUENCE</scope>
</reference>
<dbReference type="SUPFAM" id="SSF52047">
    <property type="entry name" value="RNI-like"/>
    <property type="match status" value="1"/>
</dbReference>
<dbReference type="AlphaFoldDB" id="A0A813LK99"/>
<keyword evidence="2" id="KW-0343">GTPase activation</keyword>
<feature type="domain" description="G-protein coupled receptors family 1 profile" evidence="9">
    <location>
        <begin position="45"/>
        <end position="252"/>
    </location>
</feature>
<dbReference type="PANTHER" id="PTHR24113:SF12">
    <property type="entry name" value="RAN GTPASE-ACTIVATING PROTEIN 1"/>
    <property type="match status" value="1"/>
</dbReference>